<dbReference type="EMBL" id="BOPL01000002">
    <property type="protein sequence ID" value="GIK00898.1"/>
    <property type="molecule type" value="Genomic_DNA"/>
</dbReference>
<comment type="caution">
    <text evidence="2">The sequence shown here is derived from an EMBL/GenBank/DDBJ whole genome shotgun (WGS) entry which is preliminary data.</text>
</comment>
<keyword evidence="3" id="KW-1185">Reference proteome</keyword>
<dbReference type="GeneID" id="66932909"/>
<feature type="transmembrane region" description="Helical" evidence="1">
    <location>
        <begin position="526"/>
        <end position="546"/>
    </location>
</feature>
<keyword evidence="1" id="KW-0472">Membrane</keyword>
<name>A0A9P3F4B8_ASPVI</name>
<dbReference type="AlphaFoldDB" id="A0A9P3F4B8"/>
<organism evidence="2 3">
    <name type="scientific">Aspergillus viridinutans</name>
    <dbReference type="NCBI Taxonomy" id="75553"/>
    <lineage>
        <taxon>Eukaryota</taxon>
        <taxon>Fungi</taxon>
        <taxon>Dikarya</taxon>
        <taxon>Ascomycota</taxon>
        <taxon>Pezizomycotina</taxon>
        <taxon>Eurotiomycetes</taxon>
        <taxon>Eurotiomycetidae</taxon>
        <taxon>Eurotiales</taxon>
        <taxon>Aspergillaceae</taxon>
        <taxon>Aspergillus</taxon>
        <taxon>Aspergillus subgen. Fumigati</taxon>
    </lineage>
</organism>
<feature type="transmembrane region" description="Helical" evidence="1">
    <location>
        <begin position="637"/>
        <end position="654"/>
    </location>
</feature>
<evidence type="ECO:0000313" key="2">
    <source>
        <dbReference type="EMBL" id="GIK00898.1"/>
    </source>
</evidence>
<sequence>MGSLEVKSLVSFGFGYFIPFEAPYAAAARLRPSLALDSNYKSLWSPFIHILFHSHSYVAILMAYCNFYLLVLVLQSLPVSAQYVVSSTAAWSSQIIAFWGAIIIAAHVGKVASAGTALFSSVRMALRIRSMTNALARGNWFLHAGWVTNKVRTDVAVVCWRTPEDLQGLVRRVAMQIETFAAGRDWQVLVVGCQLKDQPSQESTVHWIKCPRSESLCGAKVKETDENLFPLREADLAFALDMLERSPQATTEEIVREMETRMDVRASRCTYIKEQQQELQVTEATLSWGWIFTSVDHNLTPFLKLRKWTSPYGSDRGARMVCATRMYLLVHLLVACAVGLMAAATGRGLAVWFMTVRPTLATMGGKNVNGNDILQSLLCLDEAVFQYETADGSPLLAGDILASSLPWWATMLVIAMPALEMALVIAGWLYGGLKAKRLAPSGVVGHGMLWLSVIVGLSLCIRALFTLRNQGKGRLVGIWHKHEFAQYTIGAESLEISTSDLARMAGEPSAIGLVVRLLRDNNPDNIPVIESFLRLPIMAVLVEYLLATRVLQYQYQGDEIVARGSRAISSKSESPWRQSYCCVAVTMACACLSAVYAYYPLPKWVKLVTEMLLALSAVWFNSIDLVGSFMHEDETSVCFMVATLVVSSVWYVGLDNVG</sequence>
<reference evidence="2 3" key="1">
    <citation type="submission" date="2021-02" db="EMBL/GenBank/DDBJ databases">
        <title>Pan-genome distribution and transcriptional activeness of fungal secondary metabolism genes in Aspergillus section Fumigati.</title>
        <authorList>
            <person name="Takahashi H."/>
            <person name="Umemura M."/>
            <person name="Ninomiya A."/>
            <person name="Kusuya Y."/>
            <person name="Urayama S."/>
            <person name="Shimizu M."/>
            <person name="Watanabe A."/>
            <person name="Kamei K."/>
            <person name="Yaguchi T."/>
            <person name="Hagiwara D."/>
        </authorList>
    </citation>
    <scope>NUCLEOTIDE SEQUENCE [LARGE SCALE GENOMIC DNA]</scope>
    <source>
        <strain evidence="2 3">IFM 47045</strain>
    </source>
</reference>
<feature type="transmembrane region" description="Helical" evidence="1">
    <location>
        <begin position="57"/>
        <end position="77"/>
    </location>
</feature>
<keyword evidence="1" id="KW-1133">Transmembrane helix</keyword>
<gene>
    <name evidence="2" type="ORF">Aspvir_004927</name>
</gene>
<feature type="transmembrane region" description="Helical" evidence="1">
    <location>
        <begin position="580"/>
        <end position="599"/>
    </location>
</feature>
<accession>A0A9P3F4B8</accession>
<evidence type="ECO:0000256" key="1">
    <source>
        <dbReference type="SAM" id="Phobius"/>
    </source>
</evidence>
<dbReference type="OrthoDB" id="2958197at2759"/>
<protein>
    <submittedName>
        <fullName evidence="2">Uncharacterized protein</fullName>
    </submittedName>
</protein>
<feature type="transmembrane region" description="Helical" evidence="1">
    <location>
        <begin position="326"/>
        <end position="353"/>
    </location>
</feature>
<proteinExistence type="predicted"/>
<feature type="transmembrane region" description="Helical" evidence="1">
    <location>
        <begin position="443"/>
        <end position="465"/>
    </location>
</feature>
<evidence type="ECO:0000313" key="3">
    <source>
        <dbReference type="Proteomes" id="UP000710440"/>
    </source>
</evidence>
<feature type="transmembrane region" description="Helical" evidence="1">
    <location>
        <begin position="97"/>
        <end position="119"/>
    </location>
</feature>
<keyword evidence="1" id="KW-0812">Transmembrane</keyword>
<dbReference type="RefSeq" id="XP_043124084.1">
    <property type="nucleotide sequence ID" value="XM_043268149.1"/>
</dbReference>
<feature type="transmembrane region" description="Helical" evidence="1">
    <location>
        <begin position="407"/>
        <end position="431"/>
    </location>
</feature>
<feature type="transmembrane region" description="Helical" evidence="1">
    <location>
        <begin position="611"/>
        <end position="630"/>
    </location>
</feature>
<dbReference type="Proteomes" id="UP000710440">
    <property type="component" value="Unassembled WGS sequence"/>
</dbReference>